<proteinExistence type="predicted"/>
<evidence type="ECO:0000256" key="3">
    <source>
        <dbReference type="ARBA" id="ARBA00012153"/>
    </source>
</evidence>
<comment type="pathway">
    <text evidence="2">Cofactor biosynthesis; riboflavin biosynthesis; 2-hydroxy-3-oxobutyl phosphate from D-ribulose 5-phosphate: step 1/1.</text>
</comment>
<keyword evidence="5" id="KW-0479">Metal-binding</keyword>
<dbReference type="AlphaFoldDB" id="A0A4R2Q9I9"/>
<dbReference type="Gene3D" id="3.90.870.10">
    <property type="entry name" value="DHBP synthase"/>
    <property type="match status" value="1"/>
</dbReference>
<dbReference type="SUPFAM" id="SSF142695">
    <property type="entry name" value="RibA-like"/>
    <property type="match status" value="1"/>
</dbReference>
<name>A0A4R2Q9I9_9PSEU</name>
<organism evidence="6 7">
    <name type="scientific">Tamaricihabitans halophyticus</name>
    <dbReference type="NCBI Taxonomy" id="1262583"/>
    <lineage>
        <taxon>Bacteria</taxon>
        <taxon>Bacillati</taxon>
        <taxon>Actinomycetota</taxon>
        <taxon>Actinomycetes</taxon>
        <taxon>Pseudonocardiales</taxon>
        <taxon>Pseudonocardiaceae</taxon>
        <taxon>Tamaricihabitans</taxon>
    </lineage>
</organism>
<reference evidence="6 7" key="1">
    <citation type="submission" date="2019-03" db="EMBL/GenBank/DDBJ databases">
        <title>Genomic Encyclopedia of Type Strains, Phase IV (KMG-IV): sequencing the most valuable type-strain genomes for metagenomic binning, comparative biology and taxonomic classification.</title>
        <authorList>
            <person name="Goeker M."/>
        </authorList>
    </citation>
    <scope>NUCLEOTIDE SEQUENCE [LARGE SCALE GENOMIC DNA]</scope>
    <source>
        <strain evidence="6 7">DSM 45765</strain>
    </source>
</reference>
<evidence type="ECO:0000313" key="7">
    <source>
        <dbReference type="Proteomes" id="UP000294911"/>
    </source>
</evidence>
<dbReference type="RefSeq" id="WP_132880737.1">
    <property type="nucleotide sequence ID" value="NZ_SLXQ01000022.1"/>
</dbReference>
<evidence type="ECO:0000256" key="2">
    <source>
        <dbReference type="ARBA" id="ARBA00004904"/>
    </source>
</evidence>
<dbReference type="EMBL" id="SLXQ01000022">
    <property type="protein sequence ID" value="TCP43425.1"/>
    <property type="molecule type" value="Genomic_DNA"/>
</dbReference>
<protein>
    <recommendedName>
        <fullName evidence="3">3,4-dihydroxy-2-butanone-4-phosphate synthase</fullName>
        <ecNumber evidence="3">4.1.99.12</ecNumber>
    </recommendedName>
</protein>
<evidence type="ECO:0000313" key="6">
    <source>
        <dbReference type="EMBL" id="TCP43425.1"/>
    </source>
</evidence>
<dbReference type="InterPro" id="IPR017945">
    <property type="entry name" value="DHBP_synth_RibB-like_a/b_dom"/>
</dbReference>
<dbReference type="GO" id="GO:0046872">
    <property type="term" value="F:metal ion binding"/>
    <property type="evidence" value="ECO:0007669"/>
    <property type="project" value="UniProtKB-KW"/>
</dbReference>
<evidence type="ECO:0000256" key="5">
    <source>
        <dbReference type="ARBA" id="ARBA00022723"/>
    </source>
</evidence>
<dbReference type="SUPFAM" id="SSF55821">
    <property type="entry name" value="YrdC/RibB"/>
    <property type="match status" value="1"/>
</dbReference>
<dbReference type="GO" id="GO:0008686">
    <property type="term" value="F:3,4-dihydroxy-2-butanone-4-phosphate synthase activity"/>
    <property type="evidence" value="ECO:0007669"/>
    <property type="project" value="UniProtKB-EC"/>
</dbReference>
<dbReference type="EC" id="4.1.99.12" evidence="3"/>
<sequence>MTTSTSASTGLGAAQAALVAGRSVLLLDEQPETGGALMLAADTATTAEIAFLIRYTAGYLRVAIADTHADRLRLPPMWPANQPTGSVDAVTVDARNHTTTGISAHDRARTVRTLGDPLAEPVELTRPGHVVPVRVPASLSPGSHDQASLAYALAKASGATGAAYCPLVSARDATAIARTGELRAFAAEHGITTVEARDVREHHLRTTCVLERAETRQVRLAGDEFRAIRYRDATAGLAHLGLTHLALVHGDPAVPDRVPLLVRYADPINALLGLTPTDAAEFARMSEENNAVAIYIDSRITELVHLDNQSSHADIVRDQVLTDLHIASTRTIH</sequence>
<dbReference type="OrthoDB" id="9793111at2"/>
<keyword evidence="4" id="KW-0686">Riboflavin biosynthesis</keyword>
<accession>A0A4R2Q9I9</accession>
<comment type="caution">
    <text evidence="6">The sequence shown here is derived from an EMBL/GenBank/DDBJ whole genome shotgun (WGS) entry which is preliminary data.</text>
</comment>
<dbReference type="InterPro" id="IPR000422">
    <property type="entry name" value="DHBP_synthase_RibB"/>
</dbReference>
<comment type="function">
    <text evidence="1">Catalyzes the conversion of D-ribulose 5-phosphate to formate and 3,4-dihydroxy-2-butanone 4-phosphate.</text>
</comment>
<dbReference type="PANTHER" id="PTHR21327">
    <property type="entry name" value="GTP CYCLOHYDROLASE II-RELATED"/>
    <property type="match status" value="1"/>
</dbReference>
<dbReference type="GO" id="GO:0003935">
    <property type="term" value="F:GTP cyclohydrolase II activity"/>
    <property type="evidence" value="ECO:0007669"/>
    <property type="project" value="TreeGrafter"/>
</dbReference>
<evidence type="ECO:0000256" key="4">
    <source>
        <dbReference type="ARBA" id="ARBA00022619"/>
    </source>
</evidence>
<dbReference type="InterPro" id="IPR036144">
    <property type="entry name" value="RibA-like_sf"/>
</dbReference>
<dbReference type="Proteomes" id="UP000294911">
    <property type="component" value="Unassembled WGS sequence"/>
</dbReference>
<gene>
    <name evidence="6" type="ORF">EV191_12239</name>
</gene>
<dbReference type="UniPathway" id="UPA00275">
    <property type="reaction ID" value="UER00399"/>
</dbReference>
<dbReference type="GO" id="GO:0009231">
    <property type="term" value="P:riboflavin biosynthetic process"/>
    <property type="evidence" value="ECO:0007669"/>
    <property type="project" value="UniProtKB-UniPathway"/>
</dbReference>
<dbReference type="GO" id="GO:0005829">
    <property type="term" value="C:cytosol"/>
    <property type="evidence" value="ECO:0007669"/>
    <property type="project" value="TreeGrafter"/>
</dbReference>
<dbReference type="PANTHER" id="PTHR21327:SF18">
    <property type="entry name" value="3,4-DIHYDROXY-2-BUTANONE 4-PHOSPHATE SYNTHASE"/>
    <property type="match status" value="1"/>
</dbReference>
<dbReference type="Pfam" id="PF00926">
    <property type="entry name" value="DHBP_synthase"/>
    <property type="match status" value="1"/>
</dbReference>
<keyword evidence="7" id="KW-1185">Reference proteome</keyword>
<evidence type="ECO:0000256" key="1">
    <source>
        <dbReference type="ARBA" id="ARBA00002284"/>
    </source>
</evidence>